<dbReference type="InterPro" id="IPR037126">
    <property type="entry name" value="PdaC/RsiV-like_sf"/>
</dbReference>
<reference evidence="5" key="1">
    <citation type="submission" date="2019-04" db="EMBL/GenBank/DDBJ databases">
        <title>Evolution of Biomass-Degrading Anaerobic Consortia Revealed by Metagenomics.</title>
        <authorList>
            <person name="Peng X."/>
        </authorList>
    </citation>
    <scope>NUCLEOTIDE SEQUENCE</scope>
    <source>
        <strain evidence="5">SIG311</strain>
    </source>
</reference>
<feature type="domain" description="Deacetylase PdaC" evidence="4">
    <location>
        <begin position="67"/>
        <end position="166"/>
    </location>
</feature>
<feature type="domain" description="DUF3298" evidence="3">
    <location>
        <begin position="220"/>
        <end position="272"/>
    </location>
</feature>
<evidence type="ECO:0000313" key="6">
    <source>
        <dbReference type="Proteomes" id="UP000766246"/>
    </source>
</evidence>
<proteinExistence type="predicted"/>
<keyword evidence="2" id="KW-0732">Signal</keyword>
<dbReference type="AlphaFoldDB" id="A0A927YRY0"/>
<feature type="compositionally biased region" description="Basic and acidic residues" evidence="1">
    <location>
        <begin position="107"/>
        <end position="123"/>
    </location>
</feature>
<feature type="chain" id="PRO_5039445568" evidence="2">
    <location>
        <begin position="20"/>
        <end position="423"/>
    </location>
</feature>
<feature type="region of interest" description="Disordered" evidence="1">
    <location>
        <begin position="104"/>
        <end position="124"/>
    </location>
</feature>
<sequence length="423" mass="46688">MKKRLALVLALTLAVTACVGCGKTGNTKDTAVTNNEEQKDNSNKEEEVAEPSKPEYAITSVSAEGYDYFEGSVECLQITDDKHEALATAIDEFFDGRVSTFNEGVEDQNKEAEQQNEEQKQYAEEEGFDYEPIKYEEYENVKVVRADENILSFVIESAYYSGGAHGGAMYGGYTFDVNTGAQLSVKDYGDESKIAATSKDFILTTIEESPEAAKESLFDDDVTSYKQVIEDYFTGDALPENYLDYTGITFMFQQYDLAPYAAGIVSFTVPYSAFEDFDEAYIPGDELYTKELSLQGFNDKFDVKNNGELATVCLVNETSDDGASSYQLIVGDANVSRDLGEYDYASGTYVHGKDGNYVVITASGKVVLFEVSNGIRELGTLETNKNVKEIKTGEIVLAELSYDENGESWGESEVHKFSKSGIE</sequence>
<dbReference type="InterPro" id="IPR025303">
    <property type="entry name" value="PdaC"/>
</dbReference>
<protein>
    <submittedName>
        <fullName evidence="5">DUF3298 and DUF4163 domain-containing protein</fullName>
    </submittedName>
</protein>
<dbReference type="InterPro" id="IPR021729">
    <property type="entry name" value="DUF3298"/>
</dbReference>
<organism evidence="5 6">
    <name type="scientific">Pseudobutyrivibrio ruminis</name>
    <dbReference type="NCBI Taxonomy" id="46206"/>
    <lineage>
        <taxon>Bacteria</taxon>
        <taxon>Bacillati</taxon>
        <taxon>Bacillota</taxon>
        <taxon>Clostridia</taxon>
        <taxon>Lachnospirales</taxon>
        <taxon>Lachnospiraceae</taxon>
        <taxon>Pseudobutyrivibrio</taxon>
    </lineage>
</organism>
<evidence type="ECO:0000256" key="2">
    <source>
        <dbReference type="SAM" id="SignalP"/>
    </source>
</evidence>
<feature type="compositionally biased region" description="Basic and acidic residues" evidence="1">
    <location>
        <begin position="36"/>
        <end position="53"/>
    </location>
</feature>
<dbReference type="PROSITE" id="PS51257">
    <property type="entry name" value="PROKAR_LIPOPROTEIN"/>
    <property type="match status" value="1"/>
</dbReference>
<comment type="caution">
    <text evidence="5">The sequence shown here is derived from an EMBL/GenBank/DDBJ whole genome shotgun (WGS) entry which is preliminary data.</text>
</comment>
<dbReference type="Gene3D" id="3.90.640.20">
    <property type="entry name" value="Heat-shock cognate protein, ATPase"/>
    <property type="match status" value="1"/>
</dbReference>
<accession>A0A927YRY0</accession>
<evidence type="ECO:0000313" key="5">
    <source>
        <dbReference type="EMBL" id="MBE5920851.1"/>
    </source>
</evidence>
<feature type="signal peptide" evidence="2">
    <location>
        <begin position="1"/>
        <end position="19"/>
    </location>
</feature>
<gene>
    <name evidence="5" type="ORF">E7272_13560</name>
</gene>
<evidence type="ECO:0000259" key="3">
    <source>
        <dbReference type="Pfam" id="PF11738"/>
    </source>
</evidence>
<evidence type="ECO:0000256" key="1">
    <source>
        <dbReference type="SAM" id="MobiDB-lite"/>
    </source>
</evidence>
<dbReference type="Proteomes" id="UP000766246">
    <property type="component" value="Unassembled WGS sequence"/>
</dbReference>
<evidence type="ECO:0000259" key="4">
    <source>
        <dbReference type="Pfam" id="PF13739"/>
    </source>
</evidence>
<dbReference type="Gene3D" id="3.30.565.40">
    <property type="entry name" value="Fervidobacterium nodosum Rt17-B1 like"/>
    <property type="match status" value="1"/>
</dbReference>
<name>A0A927YRY0_9FIRM</name>
<dbReference type="Pfam" id="PF13739">
    <property type="entry name" value="PdaC"/>
    <property type="match status" value="1"/>
</dbReference>
<dbReference type="EMBL" id="SVER01000056">
    <property type="protein sequence ID" value="MBE5920851.1"/>
    <property type="molecule type" value="Genomic_DNA"/>
</dbReference>
<feature type="region of interest" description="Disordered" evidence="1">
    <location>
        <begin position="26"/>
        <end position="53"/>
    </location>
</feature>
<dbReference type="Pfam" id="PF11738">
    <property type="entry name" value="DUF3298"/>
    <property type="match status" value="1"/>
</dbReference>
<feature type="compositionally biased region" description="Polar residues" evidence="1">
    <location>
        <begin position="26"/>
        <end position="35"/>
    </location>
</feature>